<keyword evidence="1" id="KW-0472">Membrane</keyword>
<feature type="transmembrane region" description="Helical" evidence="1">
    <location>
        <begin position="7"/>
        <end position="26"/>
    </location>
</feature>
<accession>A0A7U9CRA2</accession>
<reference evidence="2 3" key="1">
    <citation type="submission" date="2012-08" db="EMBL/GenBank/DDBJ databases">
        <title>The genome of cave-isolated P. fluorescens strain R124 demonstrates phenotypic adaptation to the mineral environment.</title>
        <authorList>
            <person name="Barton M.D."/>
            <person name="Petronio M."/>
            <person name="Giarrizzo J.G."/>
            <person name="Bowling B.V."/>
            <person name="Barton H.A."/>
        </authorList>
    </citation>
    <scope>NUCLEOTIDE SEQUENCE [LARGE SCALE GENOMIC DNA]</scope>
    <source>
        <strain evidence="2 3">R124</strain>
    </source>
</reference>
<proteinExistence type="predicted"/>
<sequence length="198" mass="21204">MFKFIKTTVIGGLLFILPLVLIFVLLEKAIHLLRGPVEKLLPMFAGHDIAGVTLITLATLFGLIVLCFLAGLLARTSTAARAIEATGDKVLSNLPGYQLLKDSTARFAGMETPDGAKVGMIAEEQGWRLCLVVESVGDWMTVYMPDGGTAGGTAGEVRLLHASEVIMTELSWLTLAAGLRRGGRGLLQQMQPWLPKGS</sequence>
<dbReference type="OrthoDB" id="6399850at2"/>
<protein>
    <recommendedName>
        <fullName evidence="4">DUF502 domain-containing protein</fullName>
    </recommendedName>
</protein>
<dbReference type="EMBL" id="CM001561">
    <property type="protein sequence ID" value="EJZ58325.1"/>
    <property type="molecule type" value="Genomic_DNA"/>
</dbReference>
<keyword evidence="1" id="KW-0812">Transmembrane</keyword>
<evidence type="ECO:0008006" key="4">
    <source>
        <dbReference type="Google" id="ProtNLM"/>
    </source>
</evidence>
<gene>
    <name evidence="2" type="ORF">I1A_002653</name>
</gene>
<organism evidence="2 3">
    <name type="scientific">Pseudomonas fluorescens R124</name>
    <dbReference type="NCBI Taxonomy" id="743713"/>
    <lineage>
        <taxon>Bacteria</taxon>
        <taxon>Pseudomonadati</taxon>
        <taxon>Pseudomonadota</taxon>
        <taxon>Gammaproteobacteria</taxon>
        <taxon>Pseudomonadales</taxon>
        <taxon>Pseudomonadaceae</taxon>
        <taxon>Pseudomonas</taxon>
    </lineage>
</organism>
<dbReference type="Proteomes" id="UP000006045">
    <property type="component" value="Chromosome"/>
</dbReference>
<feature type="transmembrane region" description="Helical" evidence="1">
    <location>
        <begin position="49"/>
        <end position="74"/>
    </location>
</feature>
<evidence type="ECO:0000313" key="2">
    <source>
        <dbReference type="EMBL" id="EJZ58325.1"/>
    </source>
</evidence>
<evidence type="ECO:0000256" key="1">
    <source>
        <dbReference type="SAM" id="Phobius"/>
    </source>
</evidence>
<name>A0A7U9CRA2_PSEFL</name>
<keyword evidence="1" id="KW-1133">Transmembrane helix</keyword>
<dbReference type="AlphaFoldDB" id="A0A7U9CRA2"/>
<evidence type="ECO:0000313" key="3">
    <source>
        <dbReference type="Proteomes" id="UP000006045"/>
    </source>
</evidence>
<dbReference type="RefSeq" id="WP_003224962.1">
    <property type="nucleotide sequence ID" value="NZ_CM001561.1"/>
</dbReference>